<dbReference type="PROSITE" id="PS00028">
    <property type="entry name" value="ZINC_FINGER_C2H2_1"/>
    <property type="match status" value="1"/>
</dbReference>
<name>A0A1I3HV49_9PLAN</name>
<organism evidence="2 3">
    <name type="scientific">Planctomicrobium piriforme</name>
    <dbReference type="NCBI Taxonomy" id="1576369"/>
    <lineage>
        <taxon>Bacteria</taxon>
        <taxon>Pseudomonadati</taxon>
        <taxon>Planctomycetota</taxon>
        <taxon>Planctomycetia</taxon>
        <taxon>Planctomycetales</taxon>
        <taxon>Planctomycetaceae</taxon>
        <taxon>Planctomicrobium</taxon>
    </lineage>
</organism>
<evidence type="ECO:0000259" key="1">
    <source>
        <dbReference type="PROSITE" id="PS00028"/>
    </source>
</evidence>
<dbReference type="OrthoDB" id="1821427at2"/>
<reference evidence="3" key="1">
    <citation type="submission" date="2016-10" db="EMBL/GenBank/DDBJ databases">
        <authorList>
            <person name="Varghese N."/>
            <person name="Submissions S."/>
        </authorList>
    </citation>
    <scope>NUCLEOTIDE SEQUENCE [LARGE SCALE GENOMIC DNA]</scope>
    <source>
        <strain evidence="3">DSM 26348</strain>
    </source>
</reference>
<dbReference type="RefSeq" id="WP_092050540.1">
    <property type="nucleotide sequence ID" value="NZ_FOQD01000008.1"/>
</dbReference>
<sequence>MKITCHCGRLIPDQTDGLPQKAHVIPDQNWNQTWEQIDKVLRHLAGRKTSEEAAAMQLRRIVSRVTRIAYQCPDCGRLYLNDEQGKLHSYVPHDDGTSRTILQS</sequence>
<dbReference type="Proteomes" id="UP000199518">
    <property type="component" value="Unassembled WGS sequence"/>
</dbReference>
<dbReference type="STRING" id="1576369.SAMN05421753_108207"/>
<gene>
    <name evidence="2" type="ORF">SAMN05421753_108207</name>
</gene>
<evidence type="ECO:0000313" key="2">
    <source>
        <dbReference type="EMBL" id="SFI39638.1"/>
    </source>
</evidence>
<evidence type="ECO:0000313" key="3">
    <source>
        <dbReference type="Proteomes" id="UP000199518"/>
    </source>
</evidence>
<accession>A0A1I3HV49</accession>
<protein>
    <recommendedName>
        <fullName evidence="1">C2H2-type domain-containing protein</fullName>
    </recommendedName>
</protein>
<keyword evidence="3" id="KW-1185">Reference proteome</keyword>
<feature type="domain" description="C2H2-type" evidence="1">
    <location>
        <begin position="72"/>
        <end position="93"/>
    </location>
</feature>
<dbReference type="InterPro" id="IPR013087">
    <property type="entry name" value="Znf_C2H2_type"/>
</dbReference>
<dbReference type="EMBL" id="FOQD01000008">
    <property type="protein sequence ID" value="SFI39638.1"/>
    <property type="molecule type" value="Genomic_DNA"/>
</dbReference>
<dbReference type="AlphaFoldDB" id="A0A1I3HV49"/>
<proteinExistence type="predicted"/>